<name>A0A9D1GHD9_9FIRM</name>
<dbReference type="EMBL" id="DVKS01000033">
    <property type="protein sequence ID" value="HIT40816.1"/>
    <property type="molecule type" value="Genomic_DNA"/>
</dbReference>
<dbReference type="SUPFAM" id="SSF53383">
    <property type="entry name" value="PLP-dependent transferases"/>
    <property type="match status" value="1"/>
</dbReference>
<dbReference type="PIRSF" id="PIRSF000390">
    <property type="entry name" value="PLP_StrS"/>
    <property type="match status" value="1"/>
</dbReference>
<dbReference type="AlphaFoldDB" id="A0A9D1GHD9"/>
<keyword evidence="6" id="KW-0032">Aminotransferase</keyword>
<feature type="active site" description="Proton acceptor" evidence="3">
    <location>
        <position position="190"/>
    </location>
</feature>
<evidence type="ECO:0000313" key="7">
    <source>
        <dbReference type="Proteomes" id="UP000886860"/>
    </source>
</evidence>
<protein>
    <submittedName>
        <fullName evidence="6">DegT/DnrJ/EryC1/StrS family aminotransferase</fullName>
    </submittedName>
</protein>
<evidence type="ECO:0000313" key="6">
    <source>
        <dbReference type="EMBL" id="HIT40816.1"/>
    </source>
</evidence>
<sequence length="370" mass="41975">MEAMEKRGEPIRVTRSSMPPFEEYAAMIRPLWDSRWLTNMGDLHQSLEAGLKEFLKAENLSLFTNGHLALEMTLQAFQLKGQVITTPFTFASTTHAIVRNGLTPVFCDIREDDYTLDPEKLEALITEETSAIVPVHVYGNLCQTDAIQEIADRHGLKVIYDAAHTFGVEVNGRSAASFGDASMFSFHATKVYHTIEGGAVAYRDPALAHEINGLKNFGILDEETVALVGGNGKMNEFQAAMGLCNLRHVEQEIEKRRRVYERYRERLSGVDGIRLCPKQPGVKMNYAYMPVVFEGYRLSRDEVFARLTERDIHPRKYFYPCVNAYQCYKDRFSPEDTPIAARISREILTLPMYADLPVETVDEICDIILE</sequence>
<dbReference type="InterPro" id="IPR015424">
    <property type="entry name" value="PyrdxlP-dep_Trfase"/>
</dbReference>
<dbReference type="InterPro" id="IPR015421">
    <property type="entry name" value="PyrdxlP-dep_Trfase_major"/>
</dbReference>
<dbReference type="Proteomes" id="UP000886860">
    <property type="component" value="Unassembled WGS sequence"/>
</dbReference>
<reference evidence="6" key="1">
    <citation type="submission" date="2020-10" db="EMBL/GenBank/DDBJ databases">
        <authorList>
            <person name="Gilroy R."/>
        </authorList>
    </citation>
    <scope>NUCLEOTIDE SEQUENCE</scope>
    <source>
        <strain evidence="6">CHK123-3438</strain>
    </source>
</reference>
<comment type="caution">
    <text evidence="6">The sequence shown here is derived from an EMBL/GenBank/DDBJ whole genome shotgun (WGS) entry which is preliminary data.</text>
</comment>
<keyword evidence="6" id="KW-0808">Transferase</keyword>
<evidence type="ECO:0000256" key="1">
    <source>
        <dbReference type="ARBA" id="ARBA00022898"/>
    </source>
</evidence>
<dbReference type="PANTHER" id="PTHR30244:SF9">
    <property type="entry name" value="PROTEIN RV3402C"/>
    <property type="match status" value="1"/>
</dbReference>
<dbReference type="InterPro" id="IPR000653">
    <property type="entry name" value="DegT/StrS_aminotransferase"/>
</dbReference>
<dbReference type="PANTHER" id="PTHR30244">
    <property type="entry name" value="TRANSAMINASE"/>
    <property type="match status" value="1"/>
</dbReference>
<feature type="modified residue" description="N6-(pyridoxal phosphate)lysine" evidence="4">
    <location>
        <position position="190"/>
    </location>
</feature>
<evidence type="ECO:0000256" key="5">
    <source>
        <dbReference type="RuleBase" id="RU004508"/>
    </source>
</evidence>
<keyword evidence="1 4" id="KW-0663">Pyridoxal phosphate</keyword>
<dbReference type="GO" id="GO:0030170">
    <property type="term" value="F:pyridoxal phosphate binding"/>
    <property type="evidence" value="ECO:0007669"/>
    <property type="project" value="TreeGrafter"/>
</dbReference>
<evidence type="ECO:0000256" key="3">
    <source>
        <dbReference type="PIRSR" id="PIRSR000390-1"/>
    </source>
</evidence>
<dbReference type="GO" id="GO:0000271">
    <property type="term" value="P:polysaccharide biosynthetic process"/>
    <property type="evidence" value="ECO:0007669"/>
    <property type="project" value="TreeGrafter"/>
</dbReference>
<dbReference type="CDD" id="cd00616">
    <property type="entry name" value="AHBA_syn"/>
    <property type="match status" value="1"/>
</dbReference>
<dbReference type="GO" id="GO:0008483">
    <property type="term" value="F:transaminase activity"/>
    <property type="evidence" value="ECO:0007669"/>
    <property type="project" value="UniProtKB-KW"/>
</dbReference>
<gene>
    <name evidence="6" type="ORF">IAB60_01760</name>
</gene>
<evidence type="ECO:0000256" key="4">
    <source>
        <dbReference type="PIRSR" id="PIRSR000390-2"/>
    </source>
</evidence>
<dbReference type="Pfam" id="PF01041">
    <property type="entry name" value="DegT_DnrJ_EryC1"/>
    <property type="match status" value="1"/>
</dbReference>
<dbReference type="Gene3D" id="3.40.640.10">
    <property type="entry name" value="Type I PLP-dependent aspartate aminotransferase-like (Major domain)"/>
    <property type="match status" value="1"/>
</dbReference>
<evidence type="ECO:0000256" key="2">
    <source>
        <dbReference type="ARBA" id="ARBA00037999"/>
    </source>
</evidence>
<proteinExistence type="inferred from homology"/>
<organism evidence="6 7">
    <name type="scientific">Candidatus Caccovicinus merdipullorum</name>
    <dbReference type="NCBI Taxonomy" id="2840724"/>
    <lineage>
        <taxon>Bacteria</taxon>
        <taxon>Bacillati</taxon>
        <taxon>Bacillota</taxon>
        <taxon>Clostridia</taxon>
        <taxon>Eubacteriales</taxon>
        <taxon>Candidatus Caccovicinus</taxon>
    </lineage>
</organism>
<accession>A0A9D1GHD9</accession>
<comment type="similarity">
    <text evidence="2 5">Belongs to the DegT/DnrJ/EryC1 family.</text>
</comment>
<reference evidence="6" key="2">
    <citation type="journal article" date="2021" name="PeerJ">
        <title>Extensive microbial diversity within the chicken gut microbiome revealed by metagenomics and culture.</title>
        <authorList>
            <person name="Gilroy R."/>
            <person name="Ravi A."/>
            <person name="Getino M."/>
            <person name="Pursley I."/>
            <person name="Horton D.L."/>
            <person name="Alikhan N.F."/>
            <person name="Baker D."/>
            <person name="Gharbi K."/>
            <person name="Hall N."/>
            <person name="Watson M."/>
            <person name="Adriaenssens E.M."/>
            <person name="Foster-Nyarko E."/>
            <person name="Jarju S."/>
            <person name="Secka A."/>
            <person name="Antonio M."/>
            <person name="Oren A."/>
            <person name="Chaudhuri R.R."/>
            <person name="La Ragione R."/>
            <person name="Hildebrand F."/>
            <person name="Pallen M.J."/>
        </authorList>
    </citation>
    <scope>NUCLEOTIDE SEQUENCE</scope>
    <source>
        <strain evidence="6">CHK123-3438</strain>
    </source>
</reference>